<dbReference type="AlphaFoldDB" id="A0A8J8TFI5"/>
<dbReference type="InterPro" id="IPR053376">
    <property type="entry name" value="Serine_acetyltransferase"/>
</dbReference>
<evidence type="ECO:0000256" key="4">
    <source>
        <dbReference type="ARBA" id="ARBA00022679"/>
    </source>
</evidence>
<dbReference type="CDD" id="cd03354">
    <property type="entry name" value="LbH_SAT"/>
    <property type="match status" value="1"/>
</dbReference>
<keyword evidence="3" id="KW-0028">Amino-acid biosynthesis</keyword>
<dbReference type="Gene3D" id="2.160.10.10">
    <property type="entry name" value="Hexapeptide repeat proteins"/>
    <property type="match status" value="1"/>
</dbReference>
<accession>A0A8J8TFI5</accession>
<dbReference type="InterPro" id="IPR045304">
    <property type="entry name" value="LbH_SAT"/>
</dbReference>
<dbReference type="GO" id="GO:0009001">
    <property type="term" value="F:serine O-acetyltransferase activity"/>
    <property type="evidence" value="ECO:0007669"/>
    <property type="project" value="UniProtKB-EC"/>
</dbReference>
<dbReference type="InterPro" id="IPR011004">
    <property type="entry name" value="Trimer_LpxA-like_sf"/>
</dbReference>
<dbReference type="GO" id="GO:0005737">
    <property type="term" value="C:cytoplasm"/>
    <property type="evidence" value="ECO:0007669"/>
    <property type="project" value="InterPro"/>
</dbReference>
<dbReference type="PIRSF" id="PIRSF000441">
    <property type="entry name" value="CysE"/>
    <property type="match status" value="1"/>
</dbReference>
<evidence type="ECO:0000256" key="6">
    <source>
        <dbReference type="ARBA" id="ARBA00049486"/>
    </source>
</evidence>
<dbReference type="Gene3D" id="1.10.3130.10">
    <property type="entry name" value="serine acetyltransferase, domain 1"/>
    <property type="match status" value="1"/>
</dbReference>
<dbReference type="InterPro" id="IPR018357">
    <property type="entry name" value="Hexapep_transf_CS"/>
</dbReference>
<dbReference type="InterPro" id="IPR005881">
    <property type="entry name" value="Ser_O-AcTrfase"/>
</dbReference>
<name>A0A8J8TFI5_9ARCH</name>
<keyword evidence="4" id="KW-0808">Transferase</keyword>
<comment type="similarity">
    <text evidence="1">Belongs to the transferase hexapeptide repeat family.</text>
</comment>
<dbReference type="PANTHER" id="PTHR42811">
    <property type="entry name" value="SERINE ACETYLTRANSFERASE"/>
    <property type="match status" value="1"/>
</dbReference>
<dbReference type="OMA" id="FIDHGAC"/>
<dbReference type="Pfam" id="PF00132">
    <property type="entry name" value="Hexapep"/>
    <property type="match status" value="1"/>
</dbReference>
<comment type="caution">
    <text evidence="7">The sequence shown here is derived from an EMBL/GenBank/DDBJ whole genome shotgun (WGS) entry which is preliminary data.</text>
</comment>
<gene>
    <name evidence="7" type="ORF">A3207_01275</name>
</gene>
<dbReference type="RefSeq" id="WP_020448756.1">
    <property type="nucleotide sequence ID" value="NZ_CAYAXV010000006.1"/>
</dbReference>
<organism evidence="7 8">
    <name type="scientific">Candidatus Methanomassiliicoccus intestinalis</name>
    <dbReference type="NCBI Taxonomy" id="1406512"/>
    <lineage>
        <taxon>Archaea</taxon>
        <taxon>Methanobacteriati</taxon>
        <taxon>Thermoplasmatota</taxon>
        <taxon>Thermoplasmata</taxon>
        <taxon>Methanomassiliicoccales</taxon>
        <taxon>Methanomassiliicoccaceae</taxon>
        <taxon>Methanomassiliicoccus</taxon>
    </lineage>
</organism>
<evidence type="ECO:0000256" key="5">
    <source>
        <dbReference type="ARBA" id="ARBA00023315"/>
    </source>
</evidence>
<dbReference type="PROSITE" id="PS00101">
    <property type="entry name" value="HEXAPEP_TRANSFERASES"/>
    <property type="match status" value="1"/>
</dbReference>
<dbReference type="InterPro" id="IPR001451">
    <property type="entry name" value="Hexapep"/>
</dbReference>
<evidence type="ECO:0000313" key="8">
    <source>
        <dbReference type="Proteomes" id="UP000752814"/>
    </source>
</evidence>
<proteinExistence type="inferred from homology"/>
<dbReference type="GeneID" id="41323288"/>
<dbReference type="Proteomes" id="UP000752814">
    <property type="component" value="Unassembled WGS sequence"/>
</dbReference>
<evidence type="ECO:0000256" key="2">
    <source>
        <dbReference type="ARBA" id="ARBA00013266"/>
    </source>
</evidence>
<dbReference type="EMBL" id="LVVT01000001">
    <property type="protein sequence ID" value="TQS84694.1"/>
    <property type="molecule type" value="Genomic_DNA"/>
</dbReference>
<dbReference type="NCBIfam" id="TIGR01172">
    <property type="entry name" value="cysE"/>
    <property type="match status" value="1"/>
</dbReference>
<dbReference type="FunFam" id="2.160.10.10:FF:000007">
    <property type="entry name" value="Serine acetyltransferase"/>
    <property type="match status" value="1"/>
</dbReference>
<evidence type="ECO:0000256" key="1">
    <source>
        <dbReference type="ARBA" id="ARBA00007274"/>
    </source>
</evidence>
<sequence>MDWKADVYTVLERDPAPRSFGEALMFSQGLHAILMQRISHNLYLRGQYKIARLINYWSRVLTGADIHPGATIGKGFFIDHATGVVIGETTIINDNVSIFQGVTLGGVSTSKKKRHPTIGNNVTIGANASVLGDITIGDNVKIGAGSVVVKDVPPNTTVVGIPGRVVKRNGEREKVLDLTHENLPDPLIDTIADLVNSISALEKKVEELEEKLKKD</sequence>
<dbReference type="EC" id="2.3.1.30" evidence="2"/>
<reference evidence="7" key="1">
    <citation type="submission" date="2016-03" db="EMBL/GenBank/DDBJ databases">
        <authorList>
            <person name="Borrel G."/>
            <person name="Mccann A."/>
            <person name="O'Toole P.W."/>
        </authorList>
    </citation>
    <scope>NUCLEOTIDE SEQUENCE</scope>
    <source>
        <strain evidence="7">183</strain>
    </source>
</reference>
<dbReference type="NCBIfam" id="NF041874">
    <property type="entry name" value="EPS_EpsC"/>
    <property type="match status" value="1"/>
</dbReference>
<dbReference type="InterPro" id="IPR042122">
    <property type="entry name" value="Ser_AcTrfase_N_sf"/>
</dbReference>
<protein>
    <recommendedName>
        <fullName evidence="2">serine O-acetyltransferase</fullName>
        <ecNumber evidence="2">2.3.1.30</ecNumber>
    </recommendedName>
</protein>
<dbReference type="GO" id="GO:0006535">
    <property type="term" value="P:cysteine biosynthetic process from serine"/>
    <property type="evidence" value="ECO:0007669"/>
    <property type="project" value="InterPro"/>
</dbReference>
<evidence type="ECO:0000256" key="3">
    <source>
        <dbReference type="ARBA" id="ARBA00022605"/>
    </source>
</evidence>
<keyword evidence="5" id="KW-0012">Acyltransferase</keyword>
<evidence type="ECO:0000313" key="7">
    <source>
        <dbReference type="EMBL" id="TQS84694.1"/>
    </source>
</evidence>
<comment type="catalytic activity">
    <reaction evidence="6">
        <text>L-serine + acetyl-CoA = O-acetyl-L-serine + CoA</text>
        <dbReference type="Rhea" id="RHEA:24560"/>
        <dbReference type="ChEBI" id="CHEBI:33384"/>
        <dbReference type="ChEBI" id="CHEBI:57287"/>
        <dbReference type="ChEBI" id="CHEBI:57288"/>
        <dbReference type="ChEBI" id="CHEBI:58340"/>
        <dbReference type="EC" id="2.3.1.30"/>
    </reaction>
</comment>
<dbReference type="SUPFAM" id="SSF51161">
    <property type="entry name" value="Trimeric LpxA-like enzymes"/>
    <property type="match status" value="1"/>
</dbReference>